<dbReference type="InterPro" id="IPR000182">
    <property type="entry name" value="GNAT_dom"/>
</dbReference>
<feature type="binding site" evidence="4">
    <location>
        <position position="36"/>
    </location>
    <ligand>
        <name>1D-myo-inositol 2-(L-cysteinylamino)-2-deoxy-alpha-D-glucopyranoside</name>
        <dbReference type="ChEBI" id="CHEBI:58887"/>
    </ligand>
</feature>
<evidence type="ECO:0000256" key="5">
    <source>
        <dbReference type="SAM" id="MobiDB-lite"/>
    </source>
</evidence>
<feature type="binding site" evidence="4">
    <location>
        <begin position="250"/>
        <end position="252"/>
    </location>
    <ligand>
        <name>acetyl-CoA</name>
        <dbReference type="ChEBI" id="CHEBI:57288"/>
        <label>2</label>
    </ligand>
</feature>
<feature type="region of interest" description="Disordered" evidence="5">
    <location>
        <begin position="30"/>
        <end position="49"/>
    </location>
</feature>
<accession>A0A1V9A7D3</accession>
<dbReference type="AlphaFoldDB" id="A0A1V9A7D3"/>
<dbReference type="InterPro" id="IPR017813">
    <property type="entry name" value="Mycothiol_AcTrfase"/>
</dbReference>
<dbReference type="GO" id="GO:0008999">
    <property type="term" value="F:protein-N-terminal-alanine acetyltransferase activity"/>
    <property type="evidence" value="ECO:0007669"/>
    <property type="project" value="TreeGrafter"/>
</dbReference>
<evidence type="ECO:0000256" key="3">
    <source>
        <dbReference type="ARBA" id="ARBA00023315"/>
    </source>
</evidence>
<proteinExistence type="inferred from homology"/>
<dbReference type="PIRSF" id="PIRSF021524">
    <property type="entry name" value="MSH_acetyltransferase"/>
    <property type="match status" value="1"/>
</dbReference>
<dbReference type="GO" id="GO:0035447">
    <property type="term" value="F:mycothiol synthase activity"/>
    <property type="evidence" value="ECO:0007669"/>
    <property type="project" value="UniProtKB-UniRule"/>
</dbReference>
<comment type="subunit">
    <text evidence="4">Monomer.</text>
</comment>
<organism evidence="7 8">
    <name type="scientific">Saccharomonospora piscinae</name>
    <dbReference type="NCBI Taxonomy" id="687388"/>
    <lineage>
        <taxon>Bacteria</taxon>
        <taxon>Bacillati</taxon>
        <taxon>Actinomycetota</taxon>
        <taxon>Actinomycetes</taxon>
        <taxon>Pseudonocardiales</taxon>
        <taxon>Pseudonocardiaceae</taxon>
        <taxon>Saccharomonospora</taxon>
    </lineage>
</organism>
<dbReference type="PANTHER" id="PTHR43617:SF31">
    <property type="entry name" value="MYCOTHIOL ACETYLTRANSFERASE"/>
    <property type="match status" value="1"/>
</dbReference>
<dbReference type="STRING" id="1962155.B1813_13185"/>
<dbReference type="PROSITE" id="PS51186">
    <property type="entry name" value="GNAT"/>
    <property type="match status" value="2"/>
</dbReference>
<dbReference type="GO" id="GO:0010125">
    <property type="term" value="P:mycothiol biosynthetic process"/>
    <property type="evidence" value="ECO:0007669"/>
    <property type="project" value="UniProtKB-UniRule"/>
</dbReference>
<feature type="domain" description="N-acetyltransferase" evidence="6">
    <location>
        <begin position="163"/>
        <end position="312"/>
    </location>
</feature>
<keyword evidence="2 4" id="KW-0677">Repeat</keyword>
<protein>
    <recommendedName>
        <fullName evidence="4">Mycothiol acetyltransferase</fullName>
        <shortName evidence="4">MSH acetyltransferase</shortName>
        <ecNumber evidence="4">2.3.1.189</ecNumber>
    </recommendedName>
    <alternativeName>
        <fullName evidence="4">Mycothiol synthase</fullName>
    </alternativeName>
</protein>
<dbReference type="HAMAP" id="MF_01698">
    <property type="entry name" value="MshD"/>
    <property type="match status" value="1"/>
</dbReference>
<dbReference type="EC" id="2.3.1.189" evidence="4"/>
<feature type="binding site" evidence="4">
    <location>
        <position position="190"/>
    </location>
    <ligand>
        <name>1D-myo-inositol 2-(L-cysteinylamino)-2-deoxy-alpha-D-glucopyranoside</name>
        <dbReference type="ChEBI" id="CHEBI:58887"/>
    </ligand>
</feature>
<evidence type="ECO:0000256" key="1">
    <source>
        <dbReference type="ARBA" id="ARBA00022679"/>
    </source>
</evidence>
<evidence type="ECO:0000259" key="6">
    <source>
        <dbReference type="PROSITE" id="PS51186"/>
    </source>
</evidence>
<dbReference type="Proteomes" id="UP000192591">
    <property type="component" value="Unassembled WGS sequence"/>
</dbReference>
<dbReference type="EMBL" id="MWIH01000005">
    <property type="protein sequence ID" value="OQO93047.1"/>
    <property type="molecule type" value="Genomic_DNA"/>
</dbReference>
<evidence type="ECO:0000313" key="7">
    <source>
        <dbReference type="EMBL" id="OQO93047.1"/>
    </source>
</evidence>
<sequence>MRDFVWVDELDGGRADEVRNLLLAARDTDGRPEVAEDAGDTAGSAESALPGEFSGPRHLLCSDGPTGALVAYAHLDIHGDAFGRQVAELVVHPANRRQGHGAAVLGEVLRQARPDVRVWAHGDHPGAARLAERFGLTRARELLVMGVSTAGRDWGESRLPEGVRLRTFVPGADEQAMIDVNARAFDWHPEQGAFDVGALEAAERERWFDPEGFFLAENADGTVIGFHWTKVHPPNPHRFDGLPVGEVYVVGVDPDAQGGGLGRALTLAGLRHLRDRGLRQVVLYVEGDNAPAVAVYRKLGFEVVETDVQYAA</sequence>
<name>A0A1V9A7D3_SACPI</name>
<comment type="caution">
    <text evidence="4">Lacks conserved residue(s) required for the propagation of feature annotation.</text>
</comment>
<dbReference type="CDD" id="cd04301">
    <property type="entry name" value="NAT_SF"/>
    <property type="match status" value="2"/>
</dbReference>
<dbReference type="InterPro" id="IPR016181">
    <property type="entry name" value="Acyl_CoA_acyltransferase"/>
</dbReference>
<evidence type="ECO:0000313" key="8">
    <source>
        <dbReference type="Proteomes" id="UP000192591"/>
    </source>
</evidence>
<comment type="catalytic activity">
    <reaction evidence="4">
        <text>1D-myo-inositol 2-(L-cysteinylamino)-2-deoxy-alpha-D-glucopyranoside + acetyl-CoA = mycothiol + CoA + H(+)</text>
        <dbReference type="Rhea" id="RHEA:26172"/>
        <dbReference type="ChEBI" id="CHEBI:15378"/>
        <dbReference type="ChEBI" id="CHEBI:16768"/>
        <dbReference type="ChEBI" id="CHEBI:57287"/>
        <dbReference type="ChEBI" id="CHEBI:57288"/>
        <dbReference type="ChEBI" id="CHEBI:58887"/>
        <dbReference type="EC" id="2.3.1.189"/>
    </reaction>
</comment>
<feature type="binding site" evidence="4">
    <location>
        <begin position="257"/>
        <end position="263"/>
    </location>
    <ligand>
        <name>acetyl-CoA</name>
        <dbReference type="ChEBI" id="CHEBI:57288"/>
        <label>2</label>
    </ligand>
</feature>
<dbReference type="NCBIfam" id="TIGR03448">
    <property type="entry name" value="mycothiol_MshD"/>
    <property type="match status" value="1"/>
</dbReference>
<feature type="binding site" evidence="4">
    <location>
        <position position="284"/>
    </location>
    <ligand>
        <name>1D-myo-inositol 2-(L-cysteinylamino)-2-deoxy-alpha-D-glucopyranoside</name>
        <dbReference type="ChEBI" id="CHEBI:58887"/>
    </ligand>
</feature>
<evidence type="ECO:0000256" key="2">
    <source>
        <dbReference type="ARBA" id="ARBA00022737"/>
    </source>
</evidence>
<evidence type="ECO:0000256" key="4">
    <source>
        <dbReference type="HAMAP-Rule" id="MF_01698"/>
    </source>
</evidence>
<dbReference type="Gene3D" id="3.40.630.30">
    <property type="match status" value="1"/>
</dbReference>
<keyword evidence="3 4" id="KW-0012">Acyltransferase</keyword>
<dbReference type="Pfam" id="PF00583">
    <property type="entry name" value="Acetyltransf_1"/>
    <property type="match status" value="2"/>
</dbReference>
<keyword evidence="8" id="KW-1185">Reference proteome</keyword>
<dbReference type="RefSeq" id="WP_081192112.1">
    <property type="nucleotide sequence ID" value="NZ_MWIH01000005.1"/>
</dbReference>
<feature type="binding site" evidence="4">
    <location>
        <position position="230"/>
    </location>
    <ligand>
        <name>1D-myo-inositol 2-(L-cysteinylamino)-2-deoxy-alpha-D-glucopyranoside</name>
        <dbReference type="ChEBI" id="CHEBI:58887"/>
    </ligand>
</feature>
<comment type="function">
    <text evidence="4">Catalyzes the transfer of acetyl from acetyl-CoA to desacetylmycothiol (Cys-GlcN-Ins) to form mycothiol.</text>
</comment>
<feature type="binding site" evidence="4">
    <location>
        <position position="246"/>
    </location>
    <ligand>
        <name>1D-myo-inositol 2-(L-cysteinylamino)-2-deoxy-alpha-D-glucopyranoside</name>
        <dbReference type="ChEBI" id="CHEBI:58887"/>
    </ligand>
</feature>
<reference evidence="7 8" key="1">
    <citation type="submission" date="2017-02" db="EMBL/GenBank/DDBJ databases">
        <title>Draft genome of Saccharomonospora sp. 154.</title>
        <authorList>
            <person name="Alonso-Carmona G.S."/>
            <person name="De La Haba R."/>
            <person name="Vera-Gargallo B."/>
            <person name="Sandoval-Trujillo A.H."/>
            <person name="Ramirez-Duran N."/>
            <person name="Ventosa A."/>
        </authorList>
    </citation>
    <scope>NUCLEOTIDE SEQUENCE [LARGE SCALE GENOMIC DNA]</scope>
    <source>
        <strain evidence="7 8">LRS4.154</strain>
    </source>
</reference>
<feature type="binding site" evidence="4">
    <location>
        <begin position="89"/>
        <end position="91"/>
    </location>
    <ligand>
        <name>acetyl-CoA</name>
        <dbReference type="ChEBI" id="CHEBI:57288"/>
        <label>1</label>
    </ligand>
</feature>
<gene>
    <name evidence="4" type="primary">mshD</name>
    <name evidence="7" type="ORF">B1813_13185</name>
</gene>
<dbReference type="SUPFAM" id="SSF55729">
    <property type="entry name" value="Acyl-CoA N-acyltransferases (Nat)"/>
    <property type="match status" value="1"/>
</dbReference>
<dbReference type="InterPro" id="IPR050276">
    <property type="entry name" value="MshD_Acetyltransferase"/>
</dbReference>
<comment type="similarity">
    <text evidence="4">Belongs to the acetyltransferase family. MshD subfamily.</text>
</comment>
<dbReference type="PANTHER" id="PTHR43617">
    <property type="entry name" value="L-AMINO ACID N-ACETYLTRANSFERASE"/>
    <property type="match status" value="1"/>
</dbReference>
<comment type="caution">
    <text evidence="7">The sequence shown here is derived from an EMBL/GenBank/DDBJ whole genome shotgun (WGS) entry which is preliminary data.</text>
</comment>
<feature type="domain" description="N-acetyltransferase" evidence="6">
    <location>
        <begin position="5"/>
        <end position="170"/>
    </location>
</feature>
<keyword evidence="1 4" id="KW-0808">Transferase</keyword>